<protein>
    <submittedName>
        <fullName evidence="4">Type I secretion C-terminal target domain-containing protein</fullName>
    </submittedName>
</protein>
<dbReference type="NCBIfam" id="TIGR01965">
    <property type="entry name" value="VCBS_repeat"/>
    <property type="match status" value="1"/>
</dbReference>
<evidence type="ECO:0000256" key="2">
    <source>
        <dbReference type="ARBA" id="ARBA00022525"/>
    </source>
</evidence>
<dbReference type="InterPro" id="IPR011049">
    <property type="entry name" value="Serralysin-like_metalloprot_C"/>
</dbReference>
<dbReference type="Pfam" id="PF17963">
    <property type="entry name" value="Big_9"/>
    <property type="match status" value="1"/>
</dbReference>
<evidence type="ECO:0000256" key="3">
    <source>
        <dbReference type="ARBA" id="ARBA00022837"/>
    </source>
</evidence>
<dbReference type="Proteomes" id="UP001139721">
    <property type="component" value="Unassembled WGS sequence"/>
</dbReference>
<evidence type="ECO:0000313" key="5">
    <source>
        <dbReference type="Proteomes" id="UP001139721"/>
    </source>
</evidence>
<dbReference type="PRINTS" id="PR00313">
    <property type="entry name" value="CABNDNGRPT"/>
</dbReference>
<dbReference type="GO" id="GO:0005576">
    <property type="term" value="C:extracellular region"/>
    <property type="evidence" value="ECO:0007669"/>
    <property type="project" value="UniProtKB-SubCell"/>
</dbReference>
<gene>
    <name evidence="4" type="ORF">LOX96_16765</name>
</gene>
<keyword evidence="2" id="KW-0964">Secreted</keyword>
<dbReference type="Gene3D" id="2.150.10.10">
    <property type="entry name" value="Serralysin-like metalloprotease, C-terminal"/>
    <property type="match status" value="2"/>
</dbReference>
<keyword evidence="3" id="KW-0106">Calcium</keyword>
<dbReference type="InterPro" id="IPR019960">
    <property type="entry name" value="T1SS_VCA0849"/>
</dbReference>
<reference evidence="4" key="1">
    <citation type="submission" date="2021-11" db="EMBL/GenBank/DDBJ databases">
        <title>Legionella maioricencis sp. nov., a new species isolated from hot water samples in Mallorca.</title>
        <authorList>
            <person name="Crespi S."/>
            <person name="Drasar V."/>
            <person name="Salva-Serra F."/>
            <person name="Jaen-Luchoro D."/>
            <person name="Pineiro-Iglesias B."/>
            <person name="Aliaga F."/>
            <person name="Fernandez-Juarez V."/>
            <person name="Coll G."/>
            <person name="Moore E.R.B."/>
            <person name="Bennasar-Figueras A."/>
        </authorList>
    </citation>
    <scope>NUCLEOTIDE SEQUENCE</scope>
    <source>
        <strain evidence="4">HCPI-6</strain>
    </source>
</reference>
<accession>A0A9X2D482</accession>
<dbReference type="SUPFAM" id="SSF51120">
    <property type="entry name" value="beta-Roll"/>
    <property type="match status" value="2"/>
</dbReference>
<dbReference type="AlphaFoldDB" id="A0A9X2D482"/>
<dbReference type="InterPro" id="IPR050557">
    <property type="entry name" value="RTX_toxin/Mannuronan_C5-epim"/>
</dbReference>
<dbReference type="InterPro" id="IPR010221">
    <property type="entry name" value="VCBS_dom"/>
</dbReference>
<keyword evidence="5" id="KW-1185">Reference proteome</keyword>
<dbReference type="GO" id="GO:0005509">
    <property type="term" value="F:calcium ion binding"/>
    <property type="evidence" value="ECO:0007669"/>
    <property type="project" value="InterPro"/>
</dbReference>
<dbReference type="PROSITE" id="PS00330">
    <property type="entry name" value="HEMOLYSIN_CALCIUM"/>
    <property type="match status" value="1"/>
</dbReference>
<dbReference type="NCBIfam" id="TIGR03661">
    <property type="entry name" value="T1SS_VCA0849"/>
    <property type="match status" value="1"/>
</dbReference>
<dbReference type="Pfam" id="PF00353">
    <property type="entry name" value="HemolysinCabind"/>
    <property type="match status" value="2"/>
</dbReference>
<comment type="caution">
    <text evidence="4">The sequence shown here is derived from an EMBL/GenBank/DDBJ whole genome shotgun (WGS) entry which is preliminary data.</text>
</comment>
<proteinExistence type="predicted"/>
<name>A0A9X2D482_9GAMM</name>
<dbReference type="EMBL" id="JAJKBJ010000038">
    <property type="protein sequence ID" value="MCL9685755.1"/>
    <property type="molecule type" value="Genomic_DNA"/>
</dbReference>
<evidence type="ECO:0000256" key="1">
    <source>
        <dbReference type="ARBA" id="ARBA00004613"/>
    </source>
</evidence>
<dbReference type="InterPro" id="IPR018511">
    <property type="entry name" value="Hemolysin-typ_Ca-bd_CS"/>
</dbReference>
<organism evidence="4 5">
    <name type="scientific">Legionella maioricensis</name>
    <dbReference type="NCBI Taxonomy" id="2896528"/>
    <lineage>
        <taxon>Bacteria</taxon>
        <taxon>Pseudomonadati</taxon>
        <taxon>Pseudomonadota</taxon>
        <taxon>Gammaproteobacteria</taxon>
        <taxon>Legionellales</taxon>
        <taxon>Legionellaceae</taxon>
        <taxon>Legionella</taxon>
    </lineage>
</organism>
<dbReference type="PANTHER" id="PTHR38340">
    <property type="entry name" value="S-LAYER PROTEIN"/>
    <property type="match status" value="1"/>
</dbReference>
<sequence length="710" mass="72871">MGSNGAWTYTTDTAHNEFVAGTTYTDTLTVTSADGTTSTITVKILGTNDAPVAVNDTLSTINQSNMITVSGLESDFYNYTPNVSGPALVNLYQVENYINSGANVDANFVSTTVNYGNSAITNNLGGYISPTSDNLKTWLGTDSSSLVRNDSPVLSTTQAIVQMQGLVQLAAGTYNFRITGDDGYNIKIDGVTVAAFTLNQSPATAVYPSFTIATSGLHQIEIEYWDQGGQYVLQAELQQGSSGYHYLGTADVNGNGAIFRTDAVLINTSALLANDTDVDNPQASLVVANVSNSSVGTVSLDGNGHVVLSNLPNGYSGSVTFNYQTQDPSGALSNVATVTVNVDLMAPNPVINIAHNALAIEHASTTVTVDLLITASIADANTGESLAIAISGVPTGATLNHGTYDSVTHLWNLTEDQLSGLQLTTTTPSTANTNSNYDLTVTVTASDVAGNQHVITDHINVEIDSTKSGISTTGSTSNDYIDSTNSSTIINTDSGSGNDLIFGGTNVDNPVGNAGNDIIHGAGGNDVMSGGAGHNILYGEAGNDTLTVGNDGGNLLYGGTGNDTLTGGTGSDFLIGGQGDDRMTGGGGLDTFVWMQGDNTGGAVTGKATDTITDFKPNPVGSSTDASVLNLSDLLSGEHLNANSLDSYLSVSVSGGNTTIKVDPTGSGSFASPTQTIILSGVDLTSVFSTTSSHAILDHLIANGNLITHS</sequence>
<evidence type="ECO:0000313" key="4">
    <source>
        <dbReference type="EMBL" id="MCL9685755.1"/>
    </source>
</evidence>
<comment type="subcellular location">
    <subcellularLocation>
        <location evidence="1">Secreted</location>
    </subcellularLocation>
</comment>
<dbReference type="PANTHER" id="PTHR38340:SF1">
    <property type="entry name" value="S-LAYER PROTEIN"/>
    <property type="match status" value="1"/>
</dbReference>
<dbReference type="InterPro" id="IPR001343">
    <property type="entry name" value="Hemolysn_Ca-bd"/>
</dbReference>